<sequence length="941" mass="109147">MNDSKVIERSIELEDNESIQNLKDDLCKVQNEMRELSEMKTTYYEQSEVLHCLKYELKKLKENVINLNNAHISQQEKIRIISDQTTNLTNYIRDALIAIREDFEHLQTHVSDINIDSTLHCLKHEVKKHKEQIKNLTHSLFEGIQAIQHDIKVDSSPININQTESSNDINSNPKLIEELNLLKSEIENIKSFNNNLSADFSSIKYKLKTLPSSQQINAPSVEKSETLVEDSSSSQQFTSILNEINTLKINIQTINQEYHNFYQKIEAVNIEEVSRKVDNIFTDLNIVKYKVKKLDSQGSRLQKSMSDVYTLNEDTILSDRLNNFSSELEEIKTIIHKSKLESLTEDFNNYADQNNMNIKCLKYELKKLLGLKQLTKYHNSQNQETSNTNNYNISESNSEIISIKNSITKLQNDFQALRLELNVSSCGKQFDTASMSQLRIEVAEVKSSLQNIVNNITTQKEKDTQEKPITISVEPQFCDKHIKNAMKCLKHEMNAIKKFILVDHEQKMMTLQYSFDKLKRRSYQQQQRTLESLIIRVEQLEEKSLLHNGNTYLQEEADRSISLPIRTNDKESTLVTDGIDNNKTEITHKIINLNNKESFFAPKKVNTEIVQALHRIIHWRFVKRSPIAFIDNNQKIMIPIPVFPLFSTMIESQVFLPSKVDPQTFESFMTVLLSEFYDLKIKSNESQFICSWIIMKLVNSVGVEVYKFDSYRVGEFNHKFNSILNECASTVLKPKLSSFDMICNRLVSAAFERQTLISDFKFIFHALIESFKFPSSMSYGLEKVLLVLLDKKIANKLVYAPSRFKRANIQQWAQFIEEFEMEIPITKQIVSTLQNTQKIYQDDSLRAQICPNLDVHLVAFLLVKYQGNDEDDQQLIDQNVVEERFKAKVADDYGVVEIDSPEFSIKEDDNDIKLDAWSKGGIQKKLAKEFPYLLKYSTLKK</sequence>
<dbReference type="EMBL" id="MLAK01000123">
    <property type="protein sequence ID" value="OHT16310.1"/>
    <property type="molecule type" value="Genomic_DNA"/>
</dbReference>
<evidence type="ECO:0000313" key="3">
    <source>
        <dbReference type="Proteomes" id="UP000179807"/>
    </source>
</evidence>
<keyword evidence="3" id="KW-1185">Reference proteome</keyword>
<protein>
    <submittedName>
        <fullName evidence="2">Uncharacterized protein</fullName>
    </submittedName>
</protein>
<dbReference type="GeneID" id="94831886"/>
<dbReference type="VEuPathDB" id="TrichDB:TRFO_13326"/>
<comment type="caution">
    <text evidence="2">The sequence shown here is derived from an EMBL/GenBank/DDBJ whole genome shotgun (WGS) entry which is preliminary data.</text>
</comment>
<evidence type="ECO:0000313" key="2">
    <source>
        <dbReference type="EMBL" id="OHT16310.1"/>
    </source>
</evidence>
<name>A0A1J4L2Y4_9EUKA</name>
<reference evidence="2" key="1">
    <citation type="submission" date="2016-10" db="EMBL/GenBank/DDBJ databases">
        <authorList>
            <person name="Benchimol M."/>
            <person name="Almeida L.G."/>
            <person name="Vasconcelos A.T."/>
            <person name="Perreira-Neves A."/>
            <person name="Rosa I.A."/>
            <person name="Tasca T."/>
            <person name="Bogo M.R."/>
            <person name="de Souza W."/>
        </authorList>
    </citation>
    <scope>NUCLEOTIDE SEQUENCE [LARGE SCALE GENOMIC DNA]</scope>
    <source>
        <strain evidence="2">K</strain>
    </source>
</reference>
<organism evidence="2 3">
    <name type="scientific">Tritrichomonas foetus</name>
    <dbReference type="NCBI Taxonomy" id="1144522"/>
    <lineage>
        <taxon>Eukaryota</taxon>
        <taxon>Metamonada</taxon>
        <taxon>Parabasalia</taxon>
        <taxon>Tritrichomonadida</taxon>
        <taxon>Tritrichomonadidae</taxon>
        <taxon>Tritrichomonas</taxon>
    </lineage>
</organism>
<feature type="coiled-coil region" evidence="1">
    <location>
        <begin position="50"/>
        <end position="77"/>
    </location>
</feature>
<proteinExistence type="predicted"/>
<keyword evidence="1" id="KW-0175">Coiled coil</keyword>
<gene>
    <name evidence="2" type="ORF">TRFO_13326</name>
</gene>
<evidence type="ECO:0000256" key="1">
    <source>
        <dbReference type="SAM" id="Coils"/>
    </source>
</evidence>
<dbReference type="Proteomes" id="UP000179807">
    <property type="component" value="Unassembled WGS sequence"/>
</dbReference>
<dbReference type="AlphaFoldDB" id="A0A1J4L2Y4"/>
<accession>A0A1J4L2Y4</accession>
<dbReference type="RefSeq" id="XP_068369446.1">
    <property type="nucleotide sequence ID" value="XM_068497182.1"/>
</dbReference>